<dbReference type="InterPro" id="IPR022998">
    <property type="entry name" value="ThiamineP_synth_TenI"/>
</dbReference>
<keyword evidence="5 9" id="KW-0784">Thiamine biosynthesis</keyword>
<evidence type="ECO:0000256" key="11">
    <source>
        <dbReference type="RuleBase" id="RU004253"/>
    </source>
</evidence>
<dbReference type="PANTHER" id="PTHR20857">
    <property type="entry name" value="THIAMINE-PHOSPHATE PYROPHOSPHORYLASE"/>
    <property type="match status" value="1"/>
</dbReference>
<feature type="binding site" evidence="9">
    <location>
        <begin position="39"/>
        <end position="43"/>
    </location>
    <ligand>
        <name>4-amino-2-methyl-5-(diphosphooxymethyl)pyrimidine</name>
        <dbReference type="ChEBI" id="CHEBI:57841"/>
    </ligand>
</feature>
<evidence type="ECO:0000256" key="1">
    <source>
        <dbReference type="ARBA" id="ARBA00005165"/>
    </source>
</evidence>
<evidence type="ECO:0000256" key="5">
    <source>
        <dbReference type="ARBA" id="ARBA00022977"/>
    </source>
</evidence>
<comment type="similarity">
    <text evidence="9 10">Belongs to the thiamine-phosphate synthase family.</text>
</comment>
<comment type="caution">
    <text evidence="13">The sequence shown here is derived from an EMBL/GenBank/DDBJ whole genome shotgun (WGS) entry which is preliminary data.</text>
</comment>
<dbReference type="RefSeq" id="WP_265791733.1">
    <property type="nucleotide sequence ID" value="NZ_BAABRS010000005.1"/>
</dbReference>
<keyword evidence="4 9" id="KW-0460">Magnesium</keyword>
<feature type="binding site" evidence="9">
    <location>
        <position position="71"/>
    </location>
    <ligand>
        <name>4-amino-2-methyl-5-(diphosphooxymethyl)pyrimidine</name>
        <dbReference type="ChEBI" id="CHEBI:57841"/>
    </ligand>
</feature>
<feature type="binding site" evidence="9">
    <location>
        <position position="139"/>
    </location>
    <ligand>
        <name>4-amino-2-methyl-5-(diphosphooxymethyl)pyrimidine</name>
        <dbReference type="ChEBI" id="CHEBI:57841"/>
    </ligand>
</feature>
<comment type="catalytic activity">
    <reaction evidence="8 9 10">
        <text>2-[(2R,5Z)-2-carboxy-4-methylthiazol-5(2H)-ylidene]ethyl phosphate + 4-amino-2-methyl-5-(diphosphooxymethyl)pyrimidine + 2 H(+) = thiamine phosphate + CO2 + diphosphate</text>
        <dbReference type="Rhea" id="RHEA:47844"/>
        <dbReference type="ChEBI" id="CHEBI:15378"/>
        <dbReference type="ChEBI" id="CHEBI:16526"/>
        <dbReference type="ChEBI" id="CHEBI:33019"/>
        <dbReference type="ChEBI" id="CHEBI:37575"/>
        <dbReference type="ChEBI" id="CHEBI:57841"/>
        <dbReference type="ChEBI" id="CHEBI:62899"/>
        <dbReference type="EC" id="2.5.1.3"/>
    </reaction>
</comment>
<evidence type="ECO:0000256" key="3">
    <source>
        <dbReference type="ARBA" id="ARBA00022723"/>
    </source>
</evidence>
<name>A0ABT3Q2V3_9BACT</name>
<comment type="catalytic activity">
    <reaction evidence="6 9 10">
        <text>4-methyl-5-(2-phosphooxyethyl)-thiazole + 4-amino-2-methyl-5-(diphosphooxymethyl)pyrimidine + H(+) = thiamine phosphate + diphosphate</text>
        <dbReference type="Rhea" id="RHEA:22328"/>
        <dbReference type="ChEBI" id="CHEBI:15378"/>
        <dbReference type="ChEBI" id="CHEBI:33019"/>
        <dbReference type="ChEBI" id="CHEBI:37575"/>
        <dbReference type="ChEBI" id="CHEBI:57841"/>
        <dbReference type="ChEBI" id="CHEBI:58296"/>
        <dbReference type="EC" id="2.5.1.3"/>
    </reaction>
</comment>
<dbReference type="SUPFAM" id="SSF51391">
    <property type="entry name" value="Thiamin phosphate synthase"/>
    <property type="match status" value="1"/>
</dbReference>
<evidence type="ECO:0000256" key="7">
    <source>
        <dbReference type="ARBA" id="ARBA00047851"/>
    </source>
</evidence>
<evidence type="ECO:0000313" key="13">
    <source>
        <dbReference type="EMBL" id="MCW9714445.1"/>
    </source>
</evidence>
<feature type="binding site" evidence="9">
    <location>
        <position position="110"/>
    </location>
    <ligand>
        <name>4-amino-2-methyl-5-(diphosphooxymethyl)pyrimidine</name>
        <dbReference type="ChEBI" id="CHEBI:57841"/>
    </ligand>
</feature>
<keyword evidence="2 9" id="KW-0808">Transferase</keyword>
<comment type="catalytic activity">
    <reaction evidence="7 9 10">
        <text>2-(2-carboxy-4-methylthiazol-5-yl)ethyl phosphate + 4-amino-2-methyl-5-(diphosphooxymethyl)pyrimidine + 2 H(+) = thiamine phosphate + CO2 + diphosphate</text>
        <dbReference type="Rhea" id="RHEA:47848"/>
        <dbReference type="ChEBI" id="CHEBI:15378"/>
        <dbReference type="ChEBI" id="CHEBI:16526"/>
        <dbReference type="ChEBI" id="CHEBI:33019"/>
        <dbReference type="ChEBI" id="CHEBI:37575"/>
        <dbReference type="ChEBI" id="CHEBI:57841"/>
        <dbReference type="ChEBI" id="CHEBI:62890"/>
        <dbReference type="EC" id="2.5.1.3"/>
    </reaction>
</comment>
<reference evidence="13 14" key="1">
    <citation type="submission" date="2021-11" db="EMBL/GenBank/DDBJ databases">
        <title>Aliifidinibius sp. nov., a new bacterium isolated from saline soil.</title>
        <authorList>
            <person name="Galisteo C."/>
            <person name="De La Haba R."/>
            <person name="Sanchez-Porro C."/>
            <person name="Ventosa A."/>
        </authorList>
    </citation>
    <scope>NUCLEOTIDE SEQUENCE [LARGE SCALE GENOMIC DNA]</scope>
    <source>
        <strain evidence="13 14">KACC 190600</strain>
    </source>
</reference>
<dbReference type="Proteomes" id="UP001207337">
    <property type="component" value="Unassembled WGS sequence"/>
</dbReference>
<sequence>MNIQDYQGIYLITDTQMQDRYSHVALADAAYKAGVKMVQYRAKNTPDSKALKQIRAITELESKKEHLLIVNDRPDLAKAGGADGVHLGQDDIPLSATRKVLGTETVIGGTASNLDEACQVSNTDADYVALGHIFKTTTKQKDYEPRGLDTLRQVRAEISGPLVAIGGITLQNAPEVIVAGADILAVSSAICTADDPQFAARTLAALFE</sequence>
<protein>
    <recommendedName>
        <fullName evidence="9">Thiamine-phosphate synthase</fullName>
        <shortName evidence="9">TP synthase</shortName>
        <shortName evidence="9">TPS</shortName>
        <ecNumber evidence="9">2.5.1.3</ecNumber>
    </recommendedName>
    <alternativeName>
        <fullName evidence="9">Thiamine-phosphate pyrophosphorylase</fullName>
        <shortName evidence="9">TMP pyrophosphorylase</shortName>
        <shortName evidence="9">TMP-PPase</shortName>
    </alternativeName>
</protein>
<dbReference type="EC" id="2.5.1.3" evidence="9"/>
<dbReference type="CDD" id="cd00564">
    <property type="entry name" value="TMP_TenI"/>
    <property type="match status" value="1"/>
</dbReference>
<dbReference type="EMBL" id="JAJNDC010000005">
    <property type="protein sequence ID" value="MCW9714445.1"/>
    <property type="molecule type" value="Genomic_DNA"/>
</dbReference>
<evidence type="ECO:0000313" key="14">
    <source>
        <dbReference type="Proteomes" id="UP001207337"/>
    </source>
</evidence>
<feature type="binding site" evidence="9">
    <location>
        <position position="91"/>
    </location>
    <ligand>
        <name>Mg(2+)</name>
        <dbReference type="ChEBI" id="CHEBI:18420"/>
    </ligand>
</feature>
<evidence type="ECO:0000256" key="4">
    <source>
        <dbReference type="ARBA" id="ARBA00022842"/>
    </source>
</evidence>
<feature type="binding site" evidence="9">
    <location>
        <position position="167"/>
    </location>
    <ligand>
        <name>2-[(2R,5Z)-2-carboxy-4-methylthiazol-5(2H)-ylidene]ethyl phosphate</name>
        <dbReference type="ChEBI" id="CHEBI:62899"/>
    </ligand>
</feature>
<proteinExistence type="inferred from homology"/>
<evidence type="ECO:0000256" key="8">
    <source>
        <dbReference type="ARBA" id="ARBA00047883"/>
    </source>
</evidence>
<dbReference type="HAMAP" id="MF_00097">
    <property type="entry name" value="TMP_synthase"/>
    <property type="match status" value="1"/>
</dbReference>
<dbReference type="Gene3D" id="3.20.20.70">
    <property type="entry name" value="Aldolase class I"/>
    <property type="match status" value="1"/>
</dbReference>
<evidence type="ECO:0000256" key="9">
    <source>
        <dbReference type="HAMAP-Rule" id="MF_00097"/>
    </source>
</evidence>
<evidence type="ECO:0000259" key="12">
    <source>
        <dbReference type="Pfam" id="PF02581"/>
    </source>
</evidence>
<feature type="binding site" evidence="9">
    <location>
        <begin position="136"/>
        <end position="138"/>
    </location>
    <ligand>
        <name>2-[(2R,5Z)-2-carboxy-4-methylthiazol-5(2H)-ylidene]ethyl phosphate</name>
        <dbReference type="ChEBI" id="CHEBI:62899"/>
    </ligand>
</feature>
<dbReference type="PANTHER" id="PTHR20857:SF15">
    <property type="entry name" value="THIAMINE-PHOSPHATE SYNTHASE"/>
    <property type="match status" value="1"/>
</dbReference>
<dbReference type="InterPro" id="IPR036206">
    <property type="entry name" value="ThiamineP_synth_sf"/>
</dbReference>
<evidence type="ECO:0000256" key="2">
    <source>
        <dbReference type="ARBA" id="ARBA00022679"/>
    </source>
</evidence>
<organism evidence="13 14">
    <name type="scientific">Fodinibius salicampi</name>
    <dbReference type="NCBI Taxonomy" id="1920655"/>
    <lineage>
        <taxon>Bacteria</taxon>
        <taxon>Pseudomonadati</taxon>
        <taxon>Balneolota</taxon>
        <taxon>Balneolia</taxon>
        <taxon>Balneolales</taxon>
        <taxon>Balneolaceae</taxon>
        <taxon>Fodinibius</taxon>
    </lineage>
</organism>
<dbReference type="GO" id="GO:0004789">
    <property type="term" value="F:thiamine-phosphate diphosphorylase activity"/>
    <property type="evidence" value="ECO:0007669"/>
    <property type="project" value="UniProtKB-EC"/>
</dbReference>
<keyword evidence="3 9" id="KW-0479">Metal-binding</keyword>
<comment type="caution">
    <text evidence="9">Lacks conserved residue(s) required for the propagation of feature annotation.</text>
</comment>
<evidence type="ECO:0000256" key="6">
    <source>
        <dbReference type="ARBA" id="ARBA00047334"/>
    </source>
</evidence>
<keyword evidence="14" id="KW-1185">Reference proteome</keyword>
<comment type="pathway">
    <text evidence="1 9 11">Cofactor biosynthesis; thiamine diphosphate biosynthesis; thiamine phosphate from 4-amino-2-methyl-5-diphosphomethylpyrimidine and 4-methyl-5-(2-phosphoethyl)-thiazole: step 1/1.</text>
</comment>
<dbReference type="Pfam" id="PF02581">
    <property type="entry name" value="TMP-TENI"/>
    <property type="match status" value="1"/>
</dbReference>
<feature type="binding site" evidence="9">
    <location>
        <position position="72"/>
    </location>
    <ligand>
        <name>Mg(2+)</name>
        <dbReference type="ChEBI" id="CHEBI:18420"/>
    </ligand>
</feature>
<dbReference type="InterPro" id="IPR013785">
    <property type="entry name" value="Aldolase_TIM"/>
</dbReference>
<comment type="cofactor">
    <cofactor evidence="9">
        <name>Mg(2+)</name>
        <dbReference type="ChEBI" id="CHEBI:18420"/>
    </cofactor>
    <text evidence="9">Binds 1 Mg(2+) ion per subunit.</text>
</comment>
<gene>
    <name evidence="9 13" type="primary">thiE</name>
    <name evidence="13" type="ORF">LQ318_16180</name>
</gene>
<evidence type="ECO:0000256" key="10">
    <source>
        <dbReference type="RuleBase" id="RU003826"/>
    </source>
</evidence>
<dbReference type="NCBIfam" id="TIGR00693">
    <property type="entry name" value="thiE"/>
    <property type="match status" value="1"/>
</dbReference>
<comment type="function">
    <text evidence="9">Condenses 4-methyl-5-(beta-hydroxyethyl)thiazole monophosphate (THZ-P) and 2-methyl-4-amino-5-hydroxymethyl pyrimidine pyrophosphate (HMP-PP) to form thiamine monophosphate (TMP).</text>
</comment>
<dbReference type="InterPro" id="IPR034291">
    <property type="entry name" value="TMP_synthase"/>
</dbReference>
<feature type="domain" description="Thiamine phosphate synthase/TenI" evidence="12">
    <location>
        <begin position="9"/>
        <end position="190"/>
    </location>
</feature>
<accession>A0ABT3Q2V3</accession>